<reference evidence="1 2" key="1">
    <citation type="submission" date="2018-05" db="EMBL/GenBank/DDBJ databases">
        <title>Freshwater and sediment microbial communities from various areas in North America, analyzing microbe dynamics in response to fracking.</title>
        <authorList>
            <person name="Lamendella R."/>
        </authorList>
    </citation>
    <scope>NUCLEOTIDE SEQUENCE [LARGE SCALE GENOMIC DNA]</scope>
    <source>
        <strain evidence="1 2">15_TX</strain>
    </source>
</reference>
<accession>A0A2V3A4B1</accession>
<gene>
    <name evidence="1" type="ORF">DFO73_10199</name>
</gene>
<dbReference type="OrthoDB" id="9903856at2"/>
<organism evidence="1 2">
    <name type="scientific">Cytobacillus oceanisediminis</name>
    <dbReference type="NCBI Taxonomy" id="665099"/>
    <lineage>
        <taxon>Bacteria</taxon>
        <taxon>Bacillati</taxon>
        <taxon>Bacillota</taxon>
        <taxon>Bacilli</taxon>
        <taxon>Bacillales</taxon>
        <taxon>Bacillaceae</taxon>
        <taxon>Cytobacillus</taxon>
    </lineage>
</organism>
<comment type="caution">
    <text evidence="1">The sequence shown here is derived from an EMBL/GenBank/DDBJ whole genome shotgun (WGS) entry which is preliminary data.</text>
</comment>
<name>A0A2V3A4B1_9BACI</name>
<protein>
    <submittedName>
        <fullName evidence="1">Uncharacterized protein</fullName>
    </submittedName>
</protein>
<dbReference type="AlphaFoldDB" id="A0A2V3A4B1"/>
<evidence type="ECO:0000313" key="2">
    <source>
        <dbReference type="Proteomes" id="UP000247150"/>
    </source>
</evidence>
<dbReference type="Proteomes" id="UP000247150">
    <property type="component" value="Unassembled WGS sequence"/>
</dbReference>
<evidence type="ECO:0000313" key="1">
    <source>
        <dbReference type="EMBL" id="PWW31843.1"/>
    </source>
</evidence>
<dbReference type="EMBL" id="QGTW01000001">
    <property type="protein sequence ID" value="PWW31843.1"/>
    <property type="molecule type" value="Genomic_DNA"/>
</dbReference>
<proteinExistence type="predicted"/>
<sequence length="111" mass="12375">MAHILFSILFLVSGLSSSLQQTTELNKWIDFDRQFNGDSIVIDAAVVKNAASKNASVAAFMKLAAKVFTLNDMKRNKLEFAGFVLVPQSHIYMTPHKFQSNYLHIGRGISI</sequence>
<dbReference type="RefSeq" id="WP_110062834.1">
    <property type="nucleotide sequence ID" value="NZ_QGTW01000001.1"/>
</dbReference>